<dbReference type="InParanoid" id="A0A077ZVL6"/>
<evidence type="ECO:0000313" key="8">
    <source>
        <dbReference type="EMBL" id="CDW73666.1"/>
    </source>
</evidence>
<keyword evidence="9" id="KW-1185">Reference proteome</keyword>
<keyword evidence="3" id="KW-0238">DNA-binding</keyword>
<dbReference type="GO" id="GO:0045944">
    <property type="term" value="P:positive regulation of transcription by RNA polymerase II"/>
    <property type="evidence" value="ECO:0007669"/>
    <property type="project" value="InterPro"/>
</dbReference>
<evidence type="ECO:0000256" key="6">
    <source>
        <dbReference type="SAM" id="MobiDB-lite"/>
    </source>
</evidence>
<dbReference type="GO" id="GO:0046983">
    <property type="term" value="F:protein dimerization activity"/>
    <property type="evidence" value="ECO:0007669"/>
    <property type="project" value="InterPro"/>
</dbReference>
<comment type="subcellular location">
    <subcellularLocation>
        <location evidence="1">Nucleus</location>
    </subcellularLocation>
</comment>
<keyword evidence="2" id="KW-0805">Transcription regulation</keyword>
<dbReference type="InterPro" id="IPR036879">
    <property type="entry name" value="TF_MADSbox_sf"/>
</dbReference>
<evidence type="ECO:0000256" key="3">
    <source>
        <dbReference type="ARBA" id="ARBA00023125"/>
    </source>
</evidence>
<evidence type="ECO:0000256" key="5">
    <source>
        <dbReference type="ARBA" id="ARBA00023242"/>
    </source>
</evidence>
<dbReference type="PRINTS" id="PR00404">
    <property type="entry name" value="MADSDOMAIN"/>
</dbReference>
<dbReference type="GO" id="GO:0000981">
    <property type="term" value="F:DNA-binding transcription factor activity, RNA polymerase II-specific"/>
    <property type="evidence" value="ECO:0007669"/>
    <property type="project" value="InterPro"/>
</dbReference>
<evidence type="ECO:0000256" key="2">
    <source>
        <dbReference type="ARBA" id="ARBA00023015"/>
    </source>
</evidence>
<dbReference type="AlphaFoldDB" id="A0A077ZVL6"/>
<feature type="compositionally biased region" description="Low complexity" evidence="6">
    <location>
        <begin position="564"/>
        <end position="574"/>
    </location>
</feature>
<feature type="region of interest" description="Disordered" evidence="6">
    <location>
        <begin position="564"/>
        <end position="593"/>
    </location>
</feature>
<dbReference type="Pfam" id="PF00319">
    <property type="entry name" value="SRF-TF"/>
    <property type="match status" value="1"/>
</dbReference>
<feature type="region of interest" description="Disordered" evidence="6">
    <location>
        <begin position="750"/>
        <end position="786"/>
    </location>
</feature>
<dbReference type="OrthoDB" id="1898716at2759"/>
<feature type="compositionally biased region" description="Basic and acidic residues" evidence="6">
    <location>
        <begin position="135"/>
        <end position="144"/>
    </location>
</feature>
<feature type="compositionally biased region" description="Low complexity" evidence="6">
    <location>
        <begin position="626"/>
        <end position="668"/>
    </location>
</feature>
<evidence type="ECO:0000256" key="1">
    <source>
        <dbReference type="ARBA" id="ARBA00004123"/>
    </source>
</evidence>
<organism evidence="8 9">
    <name type="scientific">Stylonychia lemnae</name>
    <name type="common">Ciliate</name>
    <dbReference type="NCBI Taxonomy" id="5949"/>
    <lineage>
        <taxon>Eukaryota</taxon>
        <taxon>Sar</taxon>
        <taxon>Alveolata</taxon>
        <taxon>Ciliophora</taxon>
        <taxon>Intramacronucleata</taxon>
        <taxon>Spirotrichea</taxon>
        <taxon>Stichotrichia</taxon>
        <taxon>Sporadotrichida</taxon>
        <taxon>Oxytrichidae</taxon>
        <taxon>Stylonychinae</taxon>
        <taxon>Stylonychia</taxon>
    </lineage>
</organism>
<name>A0A077ZVL6_STYLE</name>
<feature type="region of interest" description="Disordered" evidence="6">
    <location>
        <begin position="85"/>
        <end position="169"/>
    </location>
</feature>
<feature type="compositionally biased region" description="Basic and acidic residues" evidence="6">
    <location>
        <begin position="253"/>
        <end position="267"/>
    </location>
</feature>
<dbReference type="InterPro" id="IPR033897">
    <property type="entry name" value="SRF-like_MADS-box"/>
</dbReference>
<evidence type="ECO:0000256" key="4">
    <source>
        <dbReference type="ARBA" id="ARBA00023163"/>
    </source>
</evidence>
<feature type="region of interest" description="Disordered" evidence="6">
    <location>
        <begin position="210"/>
        <end position="275"/>
    </location>
</feature>
<keyword evidence="5" id="KW-0539">Nucleus</keyword>
<sequence length="786" mass="89841">MGRRKIKIQRILDERLRQVTLTKRKKGLIKKAMELALLTGVQIVLTIFDDQDSKLIQYKSDSIEVIQEISRKKINQEETYTNQDYYKSFNNDDDFDDEVEKKPAKSSSRGGAAKNNNQRQKQDDDEEESVQVNKSAKEQMKYDEQNQISQINQNDKKRTREEANNIDDNENKYDLQKRIRRNDKDEEIIQRNSLLDAQLLLDKSFREPEKVEKQQIQNSLTNQNNSGSAAAGAVSRQGSNPEQLQHTTFGRSISERSMNKQDKETQNYDRAQFGRTQNVNEKFAMNSGIPHSISSELISVPQQTLEQYGLLNLSQQNLMSGQPQLIQGFHPIISMPGSQQHNGQQFFILQPVQAPYFNLAGQQRDGNQGQPQYHRVMNISDQSITESPNKKGTESLAGSAFKQYQGPGSTLRTVSSGQNLLSTMGMNQRRENIPQQNLDENSGLLKIQQSQNQKSEISPVLKSEDFGADLRGLSDFFKKDDFTSFSRTGSDEMMKGMKNEIIQPMHHQMTYQTMEGAKTIIVQNIDQNQINNHYGNHMKYMNQPPQQQLQSPSGFYQQLNQMSSMGQLSQQQQQPELKKQDLSQTLQKKPLNSEEILKEAGNGKANQMTFQLLMDELLLEPQMDSQPQNQPGKPPAQQQQQQCQQQQQQQTHQQAQNIQNMQNSQIKQSTSQESLNGQQHNLSASQLQNLMPSGHHPYPLIVATGNASGVGNTQPNSVFLLQPKKHLQPQYNIMQQTTYLQNQVQQQQQQQLQQQQQHQNNANSSNENQYKSSNNINNNQGNEQEQ</sequence>
<dbReference type="GO" id="GO:0000987">
    <property type="term" value="F:cis-regulatory region sequence-specific DNA binding"/>
    <property type="evidence" value="ECO:0007669"/>
    <property type="project" value="InterPro"/>
</dbReference>
<accession>A0A077ZVL6</accession>
<dbReference type="Proteomes" id="UP000039865">
    <property type="component" value="Unassembled WGS sequence"/>
</dbReference>
<feature type="compositionally biased region" description="Polar residues" evidence="6">
    <location>
        <begin position="105"/>
        <end position="119"/>
    </location>
</feature>
<gene>
    <name evidence="8" type="primary">Contig18754.g19910</name>
    <name evidence="8" type="ORF">STYLEM_2650</name>
</gene>
<feature type="compositionally biased region" description="Basic and acidic residues" evidence="6">
    <location>
        <begin position="154"/>
        <end position="169"/>
    </location>
</feature>
<feature type="compositionally biased region" description="Polar residues" evidence="6">
    <location>
        <begin position="669"/>
        <end position="679"/>
    </location>
</feature>
<feature type="region of interest" description="Disordered" evidence="6">
    <location>
        <begin position="623"/>
        <end position="679"/>
    </location>
</feature>
<dbReference type="PROSITE" id="PS50066">
    <property type="entry name" value="MADS_BOX_2"/>
    <property type="match status" value="1"/>
</dbReference>
<dbReference type="InterPro" id="IPR002100">
    <property type="entry name" value="TF_MADSbox"/>
</dbReference>
<evidence type="ECO:0000259" key="7">
    <source>
        <dbReference type="PROSITE" id="PS50066"/>
    </source>
</evidence>
<dbReference type="SMART" id="SM00432">
    <property type="entry name" value="MADS"/>
    <property type="match status" value="1"/>
</dbReference>
<protein>
    <submittedName>
        <fullName evidence="8">Serum factor response d</fullName>
    </submittedName>
</protein>
<dbReference type="CDD" id="cd00266">
    <property type="entry name" value="MADS_SRF_like"/>
    <property type="match status" value="1"/>
</dbReference>
<feature type="compositionally biased region" description="Polar residues" evidence="6">
    <location>
        <begin position="240"/>
        <end position="251"/>
    </location>
</feature>
<dbReference type="SUPFAM" id="SSF55455">
    <property type="entry name" value="SRF-like"/>
    <property type="match status" value="1"/>
</dbReference>
<feature type="compositionally biased region" description="Low complexity" evidence="6">
    <location>
        <begin position="222"/>
        <end position="239"/>
    </location>
</feature>
<dbReference type="EMBL" id="CCKQ01002563">
    <property type="protein sequence ID" value="CDW73666.1"/>
    <property type="molecule type" value="Genomic_DNA"/>
</dbReference>
<dbReference type="GO" id="GO:0005634">
    <property type="term" value="C:nucleus"/>
    <property type="evidence" value="ECO:0007669"/>
    <property type="project" value="UniProtKB-SubCell"/>
</dbReference>
<feature type="domain" description="MADS-box" evidence="7">
    <location>
        <begin position="1"/>
        <end position="50"/>
    </location>
</feature>
<proteinExistence type="predicted"/>
<evidence type="ECO:0000313" key="9">
    <source>
        <dbReference type="Proteomes" id="UP000039865"/>
    </source>
</evidence>
<dbReference type="Gene3D" id="3.40.1810.10">
    <property type="entry name" value="Transcription factor, MADS-box"/>
    <property type="match status" value="1"/>
</dbReference>
<keyword evidence="4" id="KW-0804">Transcription</keyword>
<reference evidence="8 9" key="1">
    <citation type="submission" date="2014-06" db="EMBL/GenBank/DDBJ databases">
        <authorList>
            <person name="Swart Estienne"/>
        </authorList>
    </citation>
    <scope>NUCLEOTIDE SEQUENCE [LARGE SCALE GENOMIC DNA]</scope>
    <source>
        <strain evidence="8 9">130c</strain>
    </source>
</reference>